<keyword evidence="3" id="KW-1185">Reference proteome</keyword>
<dbReference type="AlphaFoldDB" id="A0A5N5WWM8"/>
<keyword evidence="1" id="KW-1133">Transmembrane helix</keyword>
<name>A0A5N5WWM8_9EURO</name>
<reference evidence="2 3" key="1">
    <citation type="submission" date="2019-04" db="EMBL/GenBank/DDBJ databases">
        <title>Friends and foes A comparative genomics study of 23 Aspergillus species from section Flavi.</title>
        <authorList>
            <consortium name="DOE Joint Genome Institute"/>
            <person name="Kjaerbolling I."/>
            <person name="Vesth T."/>
            <person name="Frisvad J.C."/>
            <person name="Nybo J.L."/>
            <person name="Theobald S."/>
            <person name="Kildgaard S."/>
            <person name="Isbrandt T."/>
            <person name="Kuo A."/>
            <person name="Sato A."/>
            <person name="Lyhne E.K."/>
            <person name="Kogle M.E."/>
            <person name="Wiebenga A."/>
            <person name="Kun R.S."/>
            <person name="Lubbers R.J."/>
            <person name="Makela M.R."/>
            <person name="Barry K."/>
            <person name="Chovatia M."/>
            <person name="Clum A."/>
            <person name="Daum C."/>
            <person name="Haridas S."/>
            <person name="He G."/>
            <person name="LaButti K."/>
            <person name="Lipzen A."/>
            <person name="Mondo S."/>
            <person name="Riley R."/>
            <person name="Salamov A."/>
            <person name="Simmons B.A."/>
            <person name="Magnuson J.K."/>
            <person name="Henrissat B."/>
            <person name="Mortensen U.H."/>
            <person name="Larsen T.O."/>
            <person name="Devries R.P."/>
            <person name="Grigoriev I.V."/>
            <person name="Machida M."/>
            <person name="Baker S.E."/>
            <person name="Andersen M.R."/>
        </authorList>
    </citation>
    <scope>NUCLEOTIDE SEQUENCE [LARGE SCALE GENOMIC DNA]</scope>
    <source>
        <strain evidence="2 3">CBS 151.66</strain>
    </source>
</reference>
<sequence length="67" mass="8056">MQILTLQGKKKRFHESCYSSRNNLKCYFCLPHFASPRPRYPQVLYHSLFIFLIWICSWPSYLLTSVP</sequence>
<organism evidence="2 3">
    <name type="scientific">Aspergillus leporis</name>
    <dbReference type="NCBI Taxonomy" id="41062"/>
    <lineage>
        <taxon>Eukaryota</taxon>
        <taxon>Fungi</taxon>
        <taxon>Dikarya</taxon>
        <taxon>Ascomycota</taxon>
        <taxon>Pezizomycotina</taxon>
        <taxon>Eurotiomycetes</taxon>
        <taxon>Eurotiomycetidae</taxon>
        <taxon>Eurotiales</taxon>
        <taxon>Aspergillaceae</taxon>
        <taxon>Aspergillus</taxon>
        <taxon>Aspergillus subgen. Circumdati</taxon>
    </lineage>
</organism>
<evidence type="ECO:0000313" key="3">
    <source>
        <dbReference type="Proteomes" id="UP000326565"/>
    </source>
</evidence>
<keyword evidence="1" id="KW-0812">Transmembrane</keyword>
<keyword evidence="1" id="KW-0472">Membrane</keyword>
<protein>
    <submittedName>
        <fullName evidence="2">Uncharacterized protein</fullName>
    </submittedName>
</protein>
<dbReference type="EMBL" id="ML732254">
    <property type="protein sequence ID" value="KAB8072137.1"/>
    <property type="molecule type" value="Genomic_DNA"/>
</dbReference>
<feature type="transmembrane region" description="Helical" evidence="1">
    <location>
        <begin position="43"/>
        <end position="61"/>
    </location>
</feature>
<proteinExistence type="predicted"/>
<gene>
    <name evidence="2" type="ORF">BDV29DRAFT_6926</name>
</gene>
<accession>A0A5N5WWM8</accession>
<dbReference type="Proteomes" id="UP000326565">
    <property type="component" value="Unassembled WGS sequence"/>
</dbReference>
<evidence type="ECO:0000313" key="2">
    <source>
        <dbReference type="EMBL" id="KAB8072137.1"/>
    </source>
</evidence>
<evidence type="ECO:0000256" key="1">
    <source>
        <dbReference type="SAM" id="Phobius"/>
    </source>
</evidence>